<evidence type="ECO:0000313" key="1">
    <source>
        <dbReference type="EMBL" id="KKL24307.1"/>
    </source>
</evidence>
<feature type="non-terminal residue" evidence="1">
    <location>
        <position position="1"/>
    </location>
</feature>
<comment type="caution">
    <text evidence="1">The sequence shown here is derived from an EMBL/GenBank/DDBJ whole genome shotgun (WGS) entry which is preliminary data.</text>
</comment>
<dbReference type="EMBL" id="LAZR01036646">
    <property type="protein sequence ID" value="KKL24307.1"/>
    <property type="molecule type" value="Genomic_DNA"/>
</dbReference>
<organism evidence="1">
    <name type="scientific">marine sediment metagenome</name>
    <dbReference type="NCBI Taxonomy" id="412755"/>
    <lineage>
        <taxon>unclassified sequences</taxon>
        <taxon>metagenomes</taxon>
        <taxon>ecological metagenomes</taxon>
    </lineage>
</organism>
<proteinExistence type="predicted"/>
<sequence length="52" mass="5765">DKVFTKDILAEDAIKKINGAATAEELKLISINGDERSTVKDAYKAKNKELKE</sequence>
<name>A0A0F9CD39_9ZZZZ</name>
<dbReference type="AlphaFoldDB" id="A0A0F9CD39"/>
<gene>
    <name evidence="1" type="ORF">LCGC14_2416600</name>
</gene>
<accession>A0A0F9CD39</accession>
<reference evidence="1" key="1">
    <citation type="journal article" date="2015" name="Nature">
        <title>Complex archaea that bridge the gap between prokaryotes and eukaryotes.</title>
        <authorList>
            <person name="Spang A."/>
            <person name="Saw J.H."/>
            <person name="Jorgensen S.L."/>
            <person name="Zaremba-Niedzwiedzka K."/>
            <person name="Martijn J."/>
            <person name="Lind A.E."/>
            <person name="van Eijk R."/>
            <person name="Schleper C."/>
            <person name="Guy L."/>
            <person name="Ettema T.J."/>
        </authorList>
    </citation>
    <scope>NUCLEOTIDE SEQUENCE</scope>
</reference>
<protein>
    <submittedName>
        <fullName evidence="1">Uncharacterized protein</fullName>
    </submittedName>
</protein>